<keyword evidence="4" id="KW-0812">Transmembrane</keyword>
<dbReference type="InterPro" id="IPR006597">
    <property type="entry name" value="Sel1-like"/>
</dbReference>
<dbReference type="SUPFAM" id="SSF48452">
    <property type="entry name" value="TPR-like"/>
    <property type="match status" value="2"/>
</dbReference>
<dbReference type="AlphaFoldDB" id="A0A1B2I8E7"/>
<dbReference type="PROSITE" id="PS50005">
    <property type="entry name" value="TPR"/>
    <property type="match status" value="2"/>
</dbReference>
<keyword evidence="4" id="KW-1133">Transmembrane helix</keyword>
<dbReference type="Pfam" id="PF14559">
    <property type="entry name" value="TPR_19"/>
    <property type="match status" value="1"/>
</dbReference>
<evidence type="ECO:0000256" key="1">
    <source>
        <dbReference type="ARBA" id="ARBA00022737"/>
    </source>
</evidence>
<keyword evidence="2 3" id="KW-0802">TPR repeat</keyword>
<dbReference type="Pfam" id="PF13181">
    <property type="entry name" value="TPR_8"/>
    <property type="match status" value="1"/>
</dbReference>
<feature type="repeat" description="TPR" evidence="3">
    <location>
        <begin position="72"/>
        <end position="105"/>
    </location>
</feature>
<dbReference type="GeneID" id="83059088"/>
<dbReference type="InterPro" id="IPR011990">
    <property type="entry name" value="TPR-like_helical_dom_sf"/>
</dbReference>
<sequence length="425" mass="47862">MKNEENIDGENIKCPDIVPEDQKGMTEEELEWSVKNPPRPKVPRYVFIALALILLVAFGGGSWWYYRKNVLPEKYYLRATTLMKDKQYARAEELYRRIMKIRPERRDVLYNIAYCKEETGETAEAIKYYEEHLKTAKNDTKAMTRLGWLYMKGGDYEQALKWLKEAASRDKKNDELWRLTAEAAVKAGDGEEAGKAWSHIATLCKEPDKIMACGKELLALKDYRRALDVYALAAKAAPDDKRPLHGMSAARAMLGLPTEAKFVIKPGESLGLIKLDASKEEVKEEMGGRAPDAKIFGLVGGKSMMADHPVEIWLYNEGDPQRELRVIFISGKVNEIETASPLYKTEEGLGLSNFLLAKNADKIKWRKEARNSALVCLAKGGGLTFFASGLNEAGTEAKYKRLRVHHGEVSIDNVDGFSLMNLGSR</sequence>
<keyword evidence="4" id="KW-0472">Membrane</keyword>
<dbReference type="Proteomes" id="UP000093044">
    <property type="component" value="Chromosome"/>
</dbReference>
<organism evidence="5 6">
    <name type="scientific">Cloacibacillus porcorum</name>
    <dbReference type="NCBI Taxonomy" id="1197717"/>
    <lineage>
        <taxon>Bacteria</taxon>
        <taxon>Thermotogati</taxon>
        <taxon>Synergistota</taxon>
        <taxon>Synergistia</taxon>
        <taxon>Synergistales</taxon>
        <taxon>Synergistaceae</taxon>
        <taxon>Cloacibacillus</taxon>
    </lineage>
</organism>
<evidence type="ECO:0000256" key="2">
    <source>
        <dbReference type="ARBA" id="ARBA00022803"/>
    </source>
</evidence>
<reference evidence="5" key="1">
    <citation type="submission" date="2016-08" db="EMBL/GenBank/DDBJ databases">
        <title>Complete genome of Cloacibacillus porcorum.</title>
        <authorList>
            <person name="Looft T."/>
            <person name="Bayles D.O."/>
            <person name="Alt D.P."/>
        </authorList>
    </citation>
    <scope>NUCLEOTIDE SEQUENCE [LARGE SCALE GENOMIC DNA]</scope>
    <source>
        <strain evidence="5">CL-84</strain>
    </source>
</reference>
<accession>A0A1B2I8E7</accession>
<feature type="transmembrane region" description="Helical" evidence="4">
    <location>
        <begin position="45"/>
        <end position="66"/>
    </location>
</feature>
<dbReference type="PANTHER" id="PTHR44227">
    <property type="match status" value="1"/>
</dbReference>
<feature type="repeat" description="TPR" evidence="3">
    <location>
        <begin position="140"/>
        <end position="173"/>
    </location>
</feature>
<evidence type="ECO:0008006" key="7">
    <source>
        <dbReference type="Google" id="ProtNLM"/>
    </source>
</evidence>
<evidence type="ECO:0000313" key="5">
    <source>
        <dbReference type="EMBL" id="ANZ46235.1"/>
    </source>
</evidence>
<dbReference type="SMART" id="SM00028">
    <property type="entry name" value="TPR"/>
    <property type="match status" value="4"/>
</dbReference>
<dbReference type="PANTHER" id="PTHR44227:SF3">
    <property type="entry name" value="PROTEIN O-MANNOSYL-TRANSFERASE TMTC4"/>
    <property type="match status" value="1"/>
</dbReference>
<gene>
    <name evidence="5" type="ORF">BED41_14670</name>
</gene>
<dbReference type="KEGG" id="cpor:BED41_14670"/>
<evidence type="ECO:0000256" key="3">
    <source>
        <dbReference type="PROSITE-ProRule" id="PRU00339"/>
    </source>
</evidence>
<dbReference type="InterPro" id="IPR019734">
    <property type="entry name" value="TPR_rpt"/>
</dbReference>
<name>A0A1B2I8E7_9BACT</name>
<keyword evidence="1" id="KW-0677">Repeat</keyword>
<dbReference type="Gene3D" id="1.25.40.10">
    <property type="entry name" value="Tetratricopeptide repeat domain"/>
    <property type="match status" value="1"/>
</dbReference>
<dbReference type="RefSeq" id="WP_066748004.1">
    <property type="nucleotide sequence ID" value="NZ_CP016757.1"/>
</dbReference>
<dbReference type="InterPro" id="IPR052346">
    <property type="entry name" value="O-mannosyl-transferase_TMTC"/>
</dbReference>
<protein>
    <recommendedName>
        <fullName evidence="7">Tetratricopeptide repeat protein</fullName>
    </recommendedName>
</protein>
<dbReference type="SMART" id="SM00671">
    <property type="entry name" value="SEL1"/>
    <property type="match status" value="1"/>
</dbReference>
<keyword evidence="6" id="KW-1185">Reference proteome</keyword>
<dbReference type="STRING" id="1197717.BED41_14670"/>
<dbReference type="EMBL" id="CP016757">
    <property type="protein sequence ID" value="ANZ46235.1"/>
    <property type="molecule type" value="Genomic_DNA"/>
</dbReference>
<dbReference type="OrthoDB" id="2647at2"/>
<proteinExistence type="predicted"/>
<evidence type="ECO:0000256" key="4">
    <source>
        <dbReference type="SAM" id="Phobius"/>
    </source>
</evidence>
<evidence type="ECO:0000313" key="6">
    <source>
        <dbReference type="Proteomes" id="UP000093044"/>
    </source>
</evidence>